<dbReference type="Proteomes" id="UP001431209">
    <property type="component" value="Unassembled WGS sequence"/>
</dbReference>
<sequence>MSTILYDTLKAYLVQWDAHPFHQTMKREDMSFKAKMAFAPEWANITMGFKDFLDYASRPGSDDPVQQHVNDHAEEDADHFPWFFNDLKRLDLENDFLTQQSGPKCALRLMTGLYAPKSAISRELNYRRIERARNSTSARVRTVLVEIFESTYAIFAGHIAELVKREGRWEELEYFGRIHVEAEMGHSAGSWFEDNKGIEVEKDMSAEEIKESLEDINEMMELCMKLLEFLHQEQLHYDCMEKSKSVNALVVGDN</sequence>
<comment type="caution">
    <text evidence="1">The sequence shown here is derived from an EMBL/GenBank/DDBJ whole genome shotgun (WGS) entry which is preliminary data.</text>
</comment>
<gene>
    <name evidence="1" type="ORF">AKO1_009812</name>
</gene>
<protein>
    <submittedName>
        <fullName evidence="1">Aspartate carbamoyltransferase regulatory chain</fullName>
    </submittedName>
</protein>
<organism evidence="1 2">
    <name type="scientific">Acrasis kona</name>
    <dbReference type="NCBI Taxonomy" id="1008807"/>
    <lineage>
        <taxon>Eukaryota</taxon>
        <taxon>Discoba</taxon>
        <taxon>Heterolobosea</taxon>
        <taxon>Tetramitia</taxon>
        <taxon>Eutetramitia</taxon>
        <taxon>Acrasidae</taxon>
        <taxon>Acrasis</taxon>
    </lineage>
</organism>
<name>A0AAW2ZQB0_9EUKA</name>
<accession>A0AAW2ZQB0</accession>
<evidence type="ECO:0000313" key="2">
    <source>
        <dbReference type="Proteomes" id="UP001431209"/>
    </source>
</evidence>
<dbReference type="Gene3D" id="1.20.910.10">
    <property type="entry name" value="Heme oxygenase-like"/>
    <property type="match status" value="1"/>
</dbReference>
<keyword evidence="2" id="KW-1185">Reference proteome</keyword>
<reference evidence="1 2" key="1">
    <citation type="submission" date="2024-03" db="EMBL/GenBank/DDBJ databases">
        <title>The Acrasis kona genome and developmental transcriptomes reveal deep origins of eukaryotic multicellular pathways.</title>
        <authorList>
            <person name="Sheikh S."/>
            <person name="Fu C.-J."/>
            <person name="Brown M.W."/>
            <person name="Baldauf S.L."/>
        </authorList>
    </citation>
    <scope>NUCLEOTIDE SEQUENCE [LARGE SCALE GENOMIC DNA]</scope>
    <source>
        <strain evidence="1 2">ATCC MYA-3509</strain>
    </source>
</reference>
<dbReference type="AlphaFoldDB" id="A0AAW2ZQB0"/>
<dbReference type="EMBL" id="JAOPGA020001734">
    <property type="protein sequence ID" value="KAL0490911.1"/>
    <property type="molecule type" value="Genomic_DNA"/>
</dbReference>
<dbReference type="InterPro" id="IPR016084">
    <property type="entry name" value="Haem_Oase-like_multi-hlx"/>
</dbReference>
<evidence type="ECO:0000313" key="1">
    <source>
        <dbReference type="EMBL" id="KAL0490911.1"/>
    </source>
</evidence>
<proteinExistence type="predicted"/>